<accession>A0A0L0SUA5</accession>
<sequence length="639" mass="67147">MSGQLVPRFGHAAAILDSQLWLLGGQTSSSSMSQVLGVNLTQSFSIESPPYVEKAIPTLAPTTGNGFAFSACRPLSDTLIRCLGGLEGSTTFGSSLVDLLFDIKTSKWTSPTLATGSPAPGPRYEHALAYQNASYWMYGGASSKPGNFKDLPTGILAELWKLDLAQNTWVSVSGGQWPPALAQFTLTSLRSEPHLLVLIGGVTGSGALQSMNDIWVFNTKQQAWAKYTALGDVPLARRGHAACSLGEYIYLHGGTDSAGETLYADMVALTYDAQANSFTWRNIYIPSQSDFPYKPKYPVGRVFHQLTCTSKQLFMTFGLASSNITASPSGSVIFNGQIQPWSSINIYSIESTPPDWQSQYVPSSAAGAVYGDPVPQVTLPESIVGPTSMWTIPVIVGIACAGVAVLAACIVFACYCRSRGRKQRHAKRLSTALTTAAMVNADRPGGLAPPPPPAAYQPVGRAATPDPPPATAPMMGHVTGSSSKLPLRAESFTGSVPSSYAAMLGAGPSSGQLHTGSVPSLNAHPPVMAHRPVIPVIQHADRASMRGSIASESDEEYRAMGAAGGGEVPHRPPSAASALVMTQPHGSAPALVLGKRTSGAGIQIDRVPNHPAQSQSPVLLKDLDDANSVMSVESGIQFA</sequence>
<proteinExistence type="predicted"/>
<dbReference type="Pfam" id="PF24681">
    <property type="entry name" value="Kelch_KLHDC2_KLHL20_DRC7"/>
    <property type="match status" value="1"/>
</dbReference>
<evidence type="ECO:0000313" key="6">
    <source>
        <dbReference type="Proteomes" id="UP000054350"/>
    </source>
</evidence>
<name>A0A0L0SUA5_ALLM3</name>
<dbReference type="eggNOG" id="KOG0379">
    <property type="taxonomic scope" value="Eukaryota"/>
</dbReference>
<keyword evidence="2" id="KW-0677">Repeat</keyword>
<dbReference type="Proteomes" id="UP000054350">
    <property type="component" value="Unassembled WGS sequence"/>
</dbReference>
<evidence type="ECO:0000256" key="2">
    <source>
        <dbReference type="ARBA" id="ARBA00022737"/>
    </source>
</evidence>
<dbReference type="AlphaFoldDB" id="A0A0L0SUA5"/>
<organism evidence="5 6">
    <name type="scientific">Allomyces macrogynus (strain ATCC 38327)</name>
    <name type="common">Allomyces javanicus var. macrogynus</name>
    <dbReference type="NCBI Taxonomy" id="578462"/>
    <lineage>
        <taxon>Eukaryota</taxon>
        <taxon>Fungi</taxon>
        <taxon>Fungi incertae sedis</taxon>
        <taxon>Blastocladiomycota</taxon>
        <taxon>Blastocladiomycetes</taxon>
        <taxon>Blastocladiales</taxon>
        <taxon>Blastocladiaceae</taxon>
        <taxon>Allomyces</taxon>
    </lineage>
</organism>
<dbReference type="OMA" id="NIEHAIP"/>
<reference evidence="5 6" key="1">
    <citation type="submission" date="2009-11" db="EMBL/GenBank/DDBJ databases">
        <title>Annotation of Allomyces macrogynus ATCC 38327.</title>
        <authorList>
            <consortium name="The Broad Institute Genome Sequencing Platform"/>
            <person name="Russ C."/>
            <person name="Cuomo C."/>
            <person name="Burger G."/>
            <person name="Gray M.W."/>
            <person name="Holland P.W.H."/>
            <person name="King N."/>
            <person name="Lang F.B.F."/>
            <person name="Roger A.J."/>
            <person name="Ruiz-Trillo I."/>
            <person name="Young S.K."/>
            <person name="Zeng Q."/>
            <person name="Gargeya S."/>
            <person name="Fitzgerald M."/>
            <person name="Haas B."/>
            <person name="Abouelleil A."/>
            <person name="Alvarado L."/>
            <person name="Arachchi H.M."/>
            <person name="Berlin A."/>
            <person name="Chapman S.B."/>
            <person name="Gearin G."/>
            <person name="Goldberg J."/>
            <person name="Griggs A."/>
            <person name="Gujja S."/>
            <person name="Hansen M."/>
            <person name="Heiman D."/>
            <person name="Howarth C."/>
            <person name="Larimer J."/>
            <person name="Lui A."/>
            <person name="MacDonald P.J.P."/>
            <person name="McCowen C."/>
            <person name="Montmayeur A."/>
            <person name="Murphy C."/>
            <person name="Neiman D."/>
            <person name="Pearson M."/>
            <person name="Priest M."/>
            <person name="Roberts A."/>
            <person name="Saif S."/>
            <person name="Shea T."/>
            <person name="Sisk P."/>
            <person name="Stolte C."/>
            <person name="Sykes S."/>
            <person name="Wortman J."/>
            <person name="Nusbaum C."/>
            <person name="Birren B."/>
        </authorList>
    </citation>
    <scope>NUCLEOTIDE SEQUENCE [LARGE SCALE GENOMIC DNA]</scope>
    <source>
        <strain evidence="5 6">ATCC 38327</strain>
    </source>
</reference>
<dbReference type="Gene3D" id="2.120.10.80">
    <property type="entry name" value="Kelch-type beta propeller"/>
    <property type="match status" value="1"/>
</dbReference>
<feature type="transmembrane region" description="Helical" evidence="4">
    <location>
        <begin position="390"/>
        <end position="415"/>
    </location>
</feature>
<feature type="region of interest" description="Disordered" evidence="3">
    <location>
        <begin position="443"/>
        <end position="482"/>
    </location>
</feature>
<dbReference type="EMBL" id="GG745349">
    <property type="protein sequence ID" value="KNE66107.1"/>
    <property type="molecule type" value="Genomic_DNA"/>
</dbReference>
<dbReference type="VEuPathDB" id="FungiDB:AMAG_10362"/>
<dbReference type="InterPro" id="IPR015915">
    <property type="entry name" value="Kelch-typ_b-propeller"/>
</dbReference>
<keyword evidence="4" id="KW-0472">Membrane</keyword>
<evidence type="ECO:0000313" key="5">
    <source>
        <dbReference type="EMBL" id="KNE66107.1"/>
    </source>
</evidence>
<evidence type="ECO:0000256" key="4">
    <source>
        <dbReference type="SAM" id="Phobius"/>
    </source>
</evidence>
<dbReference type="SUPFAM" id="SSF117281">
    <property type="entry name" value="Kelch motif"/>
    <property type="match status" value="1"/>
</dbReference>
<dbReference type="OrthoDB" id="432528at2759"/>
<keyword evidence="4" id="KW-0812">Transmembrane</keyword>
<evidence type="ECO:0000256" key="1">
    <source>
        <dbReference type="ARBA" id="ARBA00022441"/>
    </source>
</evidence>
<evidence type="ECO:0000256" key="3">
    <source>
        <dbReference type="SAM" id="MobiDB-lite"/>
    </source>
</evidence>
<keyword evidence="6" id="KW-1185">Reference proteome</keyword>
<dbReference type="PANTHER" id="PTHR46093:SF18">
    <property type="entry name" value="FIBRONECTIN TYPE-III DOMAIN-CONTAINING PROTEIN"/>
    <property type="match status" value="1"/>
</dbReference>
<protein>
    <submittedName>
        <fullName evidence="5">Uncharacterized protein</fullName>
    </submittedName>
</protein>
<keyword evidence="4" id="KW-1133">Transmembrane helix</keyword>
<dbReference type="STRING" id="578462.A0A0L0SUA5"/>
<dbReference type="PANTHER" id="PTHR46093">
    <property type="entry name" value="ACYL-COA-BINDING DOMAIN-CONTAINING PROTEIN 5"/>
    <property type="match status" value="1"/>
</dbReference>
<keyword evidence="1" id="KW-0880">Kelch repeat</keyword>
<gene>
    <name evidence="5" type="ORF">AMAG_10362</name>
</gene>
<reference evidence="6" key="2">
    <citation type="submission" date="2009-11" db="EMBL/GenBank/DDBJ databases">
        <title>The Genome Sequence of Allomyces macrogynus strain ATCC 38327.</title>
        <authorList>
            <consortium name="The Broad Institute Genome Sequencing Platform"/>
            <person name="Russ C."/>
            <person name="Cuomo C."/>
            <person name="Shea T."/>
            <person name="Young S.K."/>
            <person name="Zeng Q."/>
            <person name="Koehrsen M."/>
            <person name="Haas B."/>
            <person name="Borodovsky M."/>
            <person name="Guigo R."/>
            <person name="Alvarado L."/>
            <person name="Berlin A."/>
            <person name="Borenstein D."/>
            <person name="Chen Z."/>
            <person name="Engels R."/>
            <person name="Freedman E."/>
            <person name="Gellesch M."/>
            <person name="Goldberg J."/>
            <person name="Griggs A."/>
            <person name="Gujja S."/>
            <person name="Heiman D."/>
            <person name="Hepburn T."/>
            <person name="Howarth C."/>
            <person name="Jen D."/>
            <person name="Larson L."/>
            <person name="Lewis B."/>
            <person name="Mehta T."/>
            <person name="Park D."/>
            <person name="Pearson M."/>
            <person name="Roberts A."/>
            <person name="Saif S."/>
            <person name="Shenoy N."/>
            <person name="Sisk P."/>
            <person name="Stolte C."/>
            <person name="Sykes S."/>
            <person name="Walk T."/>
            <person name="White J."/>
            <person name="Yandava C."/>
            <person name="Burger G."/>
            <person name="Gray M.W."/>
            <person name="Holland P.W.H."/>
            <person name="King N."/>
            <person name="Lang F.B.F."/>
            <person name="Roger A.J."/>
            <person name="Ruiz-Trillo I."/>
            <person name="Lander E."/>
            <person name="Nusbaum C."/>
        </authorList>
    </citation>
    <scope>NUCLEOTIDE SEQUENCE [LARGE SCALE GENOMIC DNA]</scope>
    <source>
        <strain evidence="6">ATCC 38327</strain>
    </source>
</reference>